<keyword evidence="4" id="KW-1133">Transmembrane helix</keyword>
<name>A0A0D1BT77_CLOBO</name>
<dbReference type="Pfam" id="PF00488">
    <property type="entry name" value="MutS_V"/>
    <property type="match status" value="1"/>
</dbReference>
<dbReference type="CDD" id="cd03283">
    <property type="entry name" value="ABC_MutS-like"/>
    <property type="match status" value="1"/>
</dbReference>
<keyword evidence="3" id="KW-0238">DNA-binding</keyword>
<dbReference type="RefSeq" id="WP_043031849.1">
    <property type="nucleotide sequence ID" value="NZ_JXSU01000007.1"/>
</dbReference>
<feature type="domain" description="DNA mismatch repair proteins mutS family" evidence="5">
    <location>
        <begin position="457"/>
        <end position="634"/>
    </location>
</feature>
<comment type="caution">
    <text evidence="6">The sequence shown here is derived from an EMBL/GenBank/DDBJ whole genome shotgun (WGS) entry which is preliminary data.</text>
</comment>
<evidence type="ECO:0000256" key="3">
    <source>
        <dbReference type="ARBA" id="ARBA00023125"/>
    </source>
</evidence>
<dbReference type="InterPro" id="IPR027417">
    <property type="entry name" value="P-loop_NTPase"/>
</dbReference>
<dbReference type="SMART" id="SM00534">
    <property type="entry name" value="MUTSac"/>
    <property type="match status" value="1"/>
</dbReference>
<dbReference type="InterPro" id="IPR045076">
    <property type="entry name" value="MutS"/>
</dbReference>
<dbReference type="GO" id="GO:0140664">
    <property type="term" value="F:ATP-dependent DNA damage sensor activity"/>
    <property type="evidence" value="ECO:0007669"/>
    <property type="project" value="InterPro"/>
</dbReference>
<dbReference type="GO" id="GO:0030983">
    <property type="term" value="F:mismatched DNA binding"/>
    <property type="evidence" value="ECO:0007669"/>
    <property type="project" value="InterPro"/>
</dbReference>
<evidence type="ECO:0000256" key="4">
    <source>
        <dbReference type="SAM" id="Phobius"/>
    </source>
</evidence>
<feature type="transmembrane region" description="Helical" evidence="4">
    <location>
        <begin position="215"/>
        <end position="232"/>
    </location>
</feature>
<dbReference type="InterPro" id="IPR000432">
    <property type="entry name" value="DNA_mismatch_repair_MutS_C"/>
</dbReference>
<dbReference type="PATRIC" id="fig|1379739.3.peg.1920"/>
<dbReference type="FunFam" id="3.40.50.300:FF:001552">
    <property type="entry name" value="Mismatch repair ATPase (MutS family)"/>
    <property type="match status" value="1"/>
</dbReference>
<reference evidence="6 7" key="1">
    <citation type="submission" date="2014-06" db="EMBL/GenBank/DDBJ databases">
        <title>Genome characterization of distinct group I Clostridium botulinum lineages.</title>
        <authorList>
            <person name="Giordani F."/>
            <person name="Anselmo A."/>
            <person name="Fillo S."/>
            <person name="Palozzi A.M."/>
            <person name="Fortunato A."/>
            <person name="Gentile B."/>
            <person name="Ciammaruconi A."/>
            <person name="Anniballi F."/>
            <person name="De Medici D."/>
            <person name="Lista F."/>
        </authorList>
    </citation>
    <scope>NUCLEOTIDE SEQUENCE [LARGE SCALE GENOMIC DNA]</scope>
    <source>
        <strain evidence="6 7">B2 450</strain>
    </source>
</reference>
<evidence type="ECO:0000256" key="2">
    <source>
        <dbReference type="ARBA" id="ARBA00022840"/>
    </source>
</evidence>
<dbReference type="EMBL" id="JXSU01000007">
    <property type="protein sequence ID" value="KIS23515.1"/>
    <property type="molecule type" value="Genomic_DNA"/>
</dbReference>
<sequence>MLQDKFLTKIKEQGKNIKEYSNIYSILGTLRLISMIGLIYFIYKALNSSVYSKYLGLSILMACMFIALIIKHSNIKNKLKFSKEMININKKYVDRINGQWIEFQDRGEEFISEDHPYSGDLDIVGKESLFQLINTTNTKDGRDNLAKLLLEPNKNKDEIILNQRAVKELGEKLEFCQNLEYTTGKYKEKLKSTEKLMKYIRENGILIKSKVIKNILYIMPLITVPLSLGIIILKLKNLYTLVGVLGIVQCLIWMLKALKINAILQSIDKLKYNFQTYSKVLKLIEKEEVECEKLKSIKKVLFNEKESSIKAIKELNIISEKVNLRYNGILYIVLNIFFLWDYQCVFSLESWKLKYGDKIEKWLNGIGEIESFASLAVLTHINNKISFPNIYDSDKKTSLNKNTQSNSLHKENFKSEKDSYPNLKLEYGDNLKIECKNIGHPLINIKDRVCNDLTMKNNILLITGSNMSGKTTFLRTLGINLVLAYSGAPVCAEEMSSSLMDIYTSMRITDDLKGGISTFYRELIKIKNIINHSKNKSPMIFLIDEIFRGTNSKDRYIGAKNVLFNLNKSWIIGGLTTHDLELCVLDKDERIKNYHFSEYYKNNEIYFDYKIKKGQSTTTNAKYLMNMVGIEILEE</sequence>
<dbReference type="AlphaFoldDB" id="A0A0D1BT77"/>
<dbReference type="PANTHER" id="PTHR11361:SF99">
    <property type="entry name" value="DNA MISMATCH REPAIR PROTEIN"/>
    <property type="match status" value="1"/>
</dbReference>
<gene>
    <name evidence="6" type="ORF">N495_07875</name>
</gene>
<dbReference type="SUPFAM" id="SSF52540">
    <property type="entry name" value="P-loop containing nucleoside triphosphate hydrolases"/>
    <property type="match status" value="1"/>
</dbReference>
<proteinExistence type="predicted"/>
<dbReference type="InterPro" id="IPR036187">
    <property type="entry name" value="DNA_mismatch_repair_MutS_sf"/>
</dbReference>
<protein>
    <submittedName>
        <fullName evidence="6">DNA mismatch repair protein MutS</fullName>
    </submittedName>
</protein>
<evidence type="ECO:0000259" key="5">
    <source>
        <dbReference type="SMART" id="SM00534"/>
    </source>
</evidence>
<keyword evidence="1" id="KW-0547">Nucleotide-binding</keyword>
<feature type="transmembrane region" description="Helical" evidence="4">
    <location>
        <begin position="21"/>
        <end position="42"/>
    </location>
</feature>
<dbReference type="Proteomes" id="UP000032250">
    <property type="component" value="Unassembled WGS sequence"/>
</dbReference>
<evidence type="ECO:0000256" key="1">
    <source>
        <dbReference type="ARBA" id="ARBA00022741"/>
    </source>
</evidence>
<dbReference type="GO" id="GO:0006298">
    <property type="term" value="P:mismatch repair"/>
    <property type="evidence" value="ECO:0007669"/>
    <property type="project" value="InterPro"/>
</dbReference>
<accession>A0A0D1BT77</accession>
<keyword evidence="4" id="KW-0812">Transmembrane</keyword>
<evidence type="ECO:0000313" key="7">
    <source>
        <dbReference type="Proteomes" id="UP000032250"/>
    </source>
</evidence>
<dbReference type="OrthoDB" id="9802448at2"/>
<dbReference type="HOGENOM" id="CLU_030717_0_0_9"/>
<feature type="transmembrane region" description="Helical" evidence="4">
    <location>
        <begin position="322"/>
        <end position="340"/>
    </location>
</feature>
<dbReference type="GO" id="GO:0005829">
    <property type="term" value="C:cytosol"/>
    <property type="evidence" value="ECO:0007669"/>
    <property type="project" value="TreeGrafter"/>
</dbReference>
<dbReference type="Gene3D" id="1.10.1420.10">
    <property type="match status" value="1"/>
</dbReference>
<feature type="transmembrane region" description="Helical" evidence="4">
    <location>
        <begin position="54"/>
        <end position="70"/>
    </location>
</feature>
<dbReference type="GO" id="GO:0005524">
    <property type="term" value="F:ATP binding"/>
    <property type="evidence" value="ECO:0007669"/>
    <property type="project" value="UniProtKB-KW"/>
</dbReference>
<organism evidence="6 7">
    <name type="scientific">Clostridium botulinum B2 450</name>
    <dbReference type="NCBI Taxonomy" id="1379739"/>
    <lineage>
        <taxon>Bacteria</taxon>
        <taxon>Bacillati</taxon>
        <taxon>Bacillota</taxon>
        <taxon>Clostridia</taxon>
        <taxon>Eubacteriales</taxon>
        <taxon>Clostridiaceae</taxon>
        <taxon>Clostridium</taxon>
    </lineage>
</organism>
<keyword evidence="4" id="KW-0472">Membrane</keyword>
<dbReference type="SUPFAM" id="SSF48334">
    <property type="entry name" value="DNA repair protein MutS, domain III"/>
    <property type="match status" value="1"/>
</dbReference>
<dbReference type="PANTHER" id="PTHR11361">
    <property type="entry name" value="DNA MISMATCH REPAIR PROTEIN MUTS FAMILY MEMBER"/>
    <property type="match status" value="1"/>
</dbReference>
<keyword evidence="2" id="KW-0067">ATP-binding</keyword>
<dbReference type="Gene3D" id="3.40.50.300">
    <property type="entry name" value="P-loop containing nucleotide triphosphate hydrolases"/>
    <property type="match status" value="1"/>
</dbReference>
<evidence type="ECO:0000313" key="6">
    <source>
        <dbReference type="EMBL" id="KIS23515.1"/>
    </source>
</evidence>
<feature type="transmembrane region" description="Helical" evidence="4">
    <location>
        <begin position="238"/>
        <end position="255"/>
    </location>
</feature>